<proteinExistence type="predicted"/>
<evidence type="ECO:0000313" key="1">
    <source>
        <dbReference type="EMBL" id="SEK24637.1"/>
    </source>
</evidence>
<sequence>MANVTDLFASVYDTLARTFNTSSLPGSYFQFGWPGINLSPADFKLSDVAGAPYDANAAEETFSLLCNIAPACSPVRFDNSGFEIDDLYQILLLGAVPSGANPQNLLAFPAYKLFSDAQYELAQAQKGSNRDASVIYYPCRATPNDWYTEASARNWPTLSLNAGQIPKAAPDSPFIRLGGKQLIDQGAVKLVPAATNVGTIKAQLQTHVARDLQKQDIRGLELRSGPVAPVKPLAGLRARALDRGLAAPGQVEEGAVMTRLIASAASPLAKKDLRPIPEVARLPRLDRVDIDPGRFDVVPAKNMTLDKTLLLRRYLGEQLVPATLNTTGFSISFKYCLVNITRNWFKNALLNMRSWYTLSVPQGDYSRGTIDNNPGIFPMLPTSMLAIRDLRISASWSQADRITLRRTKYLGPFDVSASDFNQDTLRADGLQIIGWLSRLTPVLPPLSPP</sequence>
<dbReference type="RefSeq" id="WP_075004403.1">
    <property type="nucleotide sequence ID" value="NZ_FOAP01000001.1"/>
</dbReference>
<name>A0A1H7FHB3_STIAU</name>
<dbReference type="OrthoDB" id="7058483at2"/>
<keyword evidence="2" id="KW-1185">Reference proteome</keyword>
<protein>
    <submittedName>
        <fullName evidence="1">Uncharacterized protein</fullName>
    </submittedName>
</protein>
<organism evidence="1 2">
    <name type="scientific">Stigmatella aurantiaca</name>
    <dbReference type="NCBI Taxonomy" id="41"/>
    <lineage>
        <taxon>Bacteria</taxon>
        <taxon>Pseudomonadati</taxon>
        <taxon>Myxococcota</taxon>
        <taxon>Myxococcia</taxon>
        <taxon>Myxococcales</taxon>
        <taxon>Cystobacterineae</taxon>
        <taxon>Archangiaceae</taxon>
        <taxon>Stigmatella</taxon>
    </lineage>
</organism>
<reference evidence="2" key="1">
    <citation type="submission" date="2016-10" db="EMBL/GenBank/DDBJ databases">
        <authorList>
            <person name="Varghese N."/>
            <person name="Submissions S."/>
        </authorList>
    </citation>
    <scope>NUCLEOTIDE SEQUENCE [LARGE SCALE GENOMIC DNA]</scope>
    <source>
        <strain evidence="2">DSM 17044</strain>
    </source>
</reference>
<dbReference type="Proteomes" id="UP000182719">
    <property type="component" value="Unassembled WGS sequence"/>
</dbReference>
<evidence type="ECO:0000313" key="2">
    <source>
        <dbReference type="Proteomes" id="UP000182719"/>
    </source>
</evidence>
<dbReference type="AlphaFoldDB" id="A0A1H7FHB3"/>
<accession>A0A1H7FHB3</accession>
<gene>
    <name evidence="1" type="ORF">SAMN05444354_10187</name>
</gene>
<dbReference type="EMBL" id="FOAP01000001">
    <property type="protein sequence ID" value="SEK24637.1"/>
    <property type="molecule type" value="Genomic_DNA"/>
</dbReference>